<proteinExistence type="predicted"/>
<dbReference type="SUPFAM" id="SSF81383">
    <property type="entry name" value="F-box domain"/>
    <property type="match status" value="1"/>
</dbReference>
<protein>
    <recommendedName>
        <fullName evidence="1">F-box domain-containing protein</fullName>
    </recommendedName>
</protein>
<evidence type="ECO:0000313" key="2">
    <source>
        <dbReference type="EMBL" id="EEQ91561.1"/>
    </source>
</evidence>
<reference evidence="3" key="1">
    <citation type="journal article" date="2015" name="PLoS Genet.">
        <title>The dynamic genome and transcriptome of the human fungal pathogen Blastomyces and close relative Emmonsia.</title>
        <authorList>
            <person name="Munoz J.F."/>
            <person name="Gauthier G.M."/>
            <person name="Desjardins C.A."/>
            <person name="Gallo J.E."/>
            <person name="Holder J."/>
            <person name="Sullivan T.D."/>
            <person name="Marty A.J."/>
            <person name="Carmen J.C."/>
            <person name="Chen Z."/>
            <person name="Ding L."/>
            <person name="Gujja S."/>
            <person name="Magrini V."/>
            <person name="Misas E."/>
            <person name="Mitreva M."/>
            <person name="Priest M."/>
            <person name="Saif S."/>
            <person name="Whiston E.A."/>
            <person name="Young S."/>
            <person name="Zeng Q."/>
            <person name="Goldman W.E."/>
            <person name="Mardis E.R."/>
            <person name="Taylor J.W."/>
            <person name="McEwen J.G."/>
            <person name="Clay O.K."/>
            <person name="Klein B.S."/>
            <person name="Cuomo C.A."/>
        </authorList>
    </citation>
    <scope>NUCLEOTIDE SEQUENCE [LARGE SCALE GENOMIC DNA]</scope>
    <source>
        <strain evidence="3">ER-3 / ATCC MYA-2586</strain>
    </source>
</reference>
<feature type="domain" description="F-box" evidence="1">
    <location>
        <begin position="92"/>
        <end position="140"/>
    </location>
</feature>
<keyword evidence="3" id="KW-1185">Reference proteome</keyword>
<evidence type="ECO:0000313" key="3">
    <source>
        <dbReference type="Proteomes" id="UP000002039"/>
    </source>
</evidence>
<dbReference type="RefSeq" id="XP_045278073.1">
    <property type="nucleotide sequence ID" value="XM_045422433.1"/>
</dbReference>
<dbReference type="EMBL" id="EQ999979">
    <property type="protein sequence ID" value="EEQ91561.1"/>
    <property type="molecule type" value="Genomic_DNA"/>
</dbReference>
<evidence type="ECO:0000259" key="1">
    <source>
        <dbReference type="PROSITE" id="PS50181"/>
    </source>
</evidence>
<dbReference type="GeneID" id="69028526"/>
<dbReference type="Proteomes" id="UP000002039">
    <property type="component" value="Unassembled WGS sequence"/>
</dbReference>
<name>A0ABP2F714_AJEDR</name>
<organism evidence="2 3">
    <name type="scientific">Ajellomyces dermatitidis (strain ER-3 / ATCC MYA-2586)</name>
    <name type="common">Blastomyces dermatitidis</name>
    <dbReference type="NCBI Taxonomy" id="559297"/>
    <lineage>
        <taxon>Eukaryota</taxon>
        <taxon>Fungi</taxon>
        <taxon>Dikarya</taxon>
        <taxon>Ascomycota</taxon>
        <taxon>Pezizomycotina</taxon>
        <taxon>Eurotiomycetes</taxon>
        <taxon>Eurotiomycetidae</taxon>
        <taxon>Onygenales</taxon>
        <taxon>Ajellomycetaceae</taxon>
        <taxon>Blastomyces</taxon>
    </lineage>
</organism>
<accession>A0ABP2F714</accession>
<sequence length="376" mass="42211">MGQDFCLIAPRRREKLSWNCRPGEDLFNGSASSLVSLFATPIIPQSYDGKNSHRTVLPNPGKTIPQKRRLDPDCLPVIMPLTRAPACTTESGSILIQLPTEIHYHILNFLDVEDVFLCGLSCRRLWTLVRPVIAKHFSGYLGVWAGIPVICVGQDSGSGGNAQHPDGMLSSNELNELDEGLEFEELEIELGDKLAEELAGKPVNLYDIADARYTGITEVTSSFPHDLFGLALDLRHKHPSPIDIVQVAHPTPQSYYPCNEEWVLRNLTTHEFVRPSAVALDEKYIKGPFIDTLGYGEVILYKTCWSTSDYSLIQGKEMHRGVWAGHALDIVTATHLNGDASWKDISDEIAQEISEIWEEVYGENWKTDLVKERRRW</sequence>
<dbReference type="CDD" id="cd09917">
    <property type="entry name" value="F-box_SF"/>
    <property type="match status" value="1"/>
</dbReference>
<dbReference type="InterPro" id="IPR001810">
    <property type="entry name" value="F-box_dom"/>
</dbReference>
<dbReference type="PROSITE" id="PS50181">
    <property type="entry name" value="FBOX"/>
    <property type="match status" value="1"/>
</dbReference>
<dbReference type="InterPro" id="IPR036047">
    <property type="entry name" value="F-box-like_dom_sf"/>
</dbReference>
<gene>
    <name evidence="2" type="ORF">BDCG_06681</name>
</gene>